<organism evidence="1 2">
    <name type="scientific">Porcine associated porprismacovirus</name>
    <dbReference type="NCBI Taxonomy" id="2496634"/>
    <lineage>
        <taxon>Viruses</taxon>
        <taxon>Monodnaviria</taxon>
        <taxon>Shotokuvirae</taxon>
        <taxon>Cressdnaviricota</taxon>
        <taxon>Arfiviricetes</taxon>
        <taxon>Cremevirales</taxon>
        <taxon>Smacoviridae</taxon>
        <taxon>Porprismacovirus</taxon>
    </lineage>
</organism>
<proteinExistence type="predicted"/>
<reference evidence="1 2" key="1">
    <citation type="submission" date="2018-06" db="EMBL/GenBank/DDBJ databases">
        <title>CRESS-DNA (Smacoviridae) genomes identified in human, pigs, wild boar, rats and goat.</title>
        <authorList>
            <person name="Ashworth J.L."/>
        </authorList>
    </citation>
    <scope>NUCLEOTIDE SEQUENCE [LARGE SCALE GENOMIC DNA]</scope>
    <source>
        <strain evidence="1">17499x31_375</strain>
    </source>
</reference>
<evidence type="ECO:0000313" key="1">
    <source>
        <dbReference type="EMBL" id="QBP37061.1"/>
    </source>
</evidence>
<dbReference type="KEGG" id="vg:80535917"/>
<protein>
    <submittedName>
        <fullName evidence="1">Replication associated protein</fullName>
    </submittedName>
</protein>
<evidence type="ECO:0000313" key="2">
    <source>
        <dbReference type="Proteomes" id="UP000682786"/>
    </source>
</evidence>
<accession>A0A482JPS1</accession>
<sequence>MSKTWMLTVPRKDTAKEWVAIWRWLRANDVHKWVCGMETGNGGYTHWQIRLQVNKNFKQMKAEWGPKAHIEEASDVWEYERKEGVFFSSEDSRDTRIQRFGKPNWRQEAVLEALQGTNNREIVVWYDPKGNAGKSWLAAHLYETGQAYVCMAMGTINNMIQDIAGEFLKHGRRPIVVIDIPKAWKWTPDLYVAIERIKDGLIKDTRYSPRTYNAAGVKVLITTNTMPKVDKLSADRWIIIDNDKLCAQIS</sequence>
<dbReference type="Gene3D" id="3.40.1310.20">
    <property type="match status" value="1"/>
</dbReference>
<dbReference type="Proteomes" id="UP000682786">
    <property type="component" value="Segment"/>
</dbReference>
<keyword evidence="2" id="KW-1185">Reference proteome</keyword>
<dbReference type="RefSeq" id="YP_010797915.1">
    <property type="nucleotide sequence ID" value="NC_076254.1"/>
</dbReference>
<dbReference type="EMBL" id="MH500289">
    <property type="protein sequence ID" value="QBP37061.1"/>
    <property type="molecule type" value="Genomic_DNA"/>
</dbReference>
<gene>
    <name evidence="1" type="primary">Rep</name>
</gene>
<dbReference type="GeneID" id="80535917"/>
<name>A0A482JPS1_9VIRU</name>